<evidence type="ECO:0000259" key="3">
    <source>
        <dbReference type="Pfam" id="PF22725"/>
    </source>
</evidence>
<gene>
    <name evidence="4" type="ORF">N1032_14780</name>
</gene>
<accession>A0ABT2H532</accession>
<dbReference type="InterPro" id="IPR000683">
    <property type="entry name" value="Gfo/Idh/MocA-like_OxRdtase_N"/>
</dbReference>
<keyword evidence="5" id="KW-1185">Reference proteome</keyword>
<reference evidence="4" key="1">
    <citation type="submission" date="2022-08" db="EMBL/GenBank/DDBJ databases">
        <authorList>
            <person name="Deng Y."/>
            <person name="Han X.-F."/>
            <person name="Zhang Y.-Q."/>
        </authorList>
    </citation>
    <scope>NUCLEOTIDE SEQUENCE</scope>
    <source>
        <strain evidence="4">CPCC 203386</strain>
    </source>
</reference>
<organism evidence="4 5">
    <name type="scientific">Herbiconiux daphne</name>
    <dbReference type="NCBI Taxonomy" id="2970914"/>
    <lineage>
        <taxon>Bacteria</taxon>
        <taxon>Bacillati</taxon>
        <taxon>Actinomycetota</taxon>
        <taxon>Actinomycetes</taxon>
        <taxon>Micrococcales</taxon>
        <taxon>Microbacteriaceae</taxon>
        <taxon>Herbiconiux</taxon>
    </lineage>
</organism>
<evidence type="ECO:0000256" key="1">
    <source>
        <dbReference type="ARBA" id="ARBA00023027"/>
    </source>
</evidence>
<dbReference type="PANTHER" id="PTHR43708">
    <property type="entry name" value="CONSERVED EXPRESSED OXIDOREDUCTASE (EUROFUNG)"/>
    <property type="match status" value="1"/>
</dbReference>
<keyword evidence="1" id="KW-0520">NAD</keyword>
<dbReference type="SUPFAM" id="SSF55347">
    <property type="entry name" value="Glyceraldehyde-3-phosphate dehydrogenase-like, C-terminal domain"/>
    <property type="match status" value="1"/>
</dbReference>
<evidence type="ECO:0000259" key="2">
    <source>
        <dbReference type="Pfam" id="PF01408"/>
    </source>
</evidence>
<dbReference type="Gene3D" id="3.40.50.720">
    <property type="entry name" value="NAD(P)-binding Rossmann-like Domain"/>
    <property type="match status" value="1"/>
</dbReference>
<dbReference type="InterPro" id="IPR055170">
    <property type="entry name" value="GFO_IDH_MocA-like_dom"/>
</dbReference>
<feature type="domain" description="Gfo/Idh/MocA-like oxidoreductase N-terminal" evidence="2">
    <location>
        <begin position="7"/>
        <end position="121"/>
    </location>
</feature>
<dbReference type="Pfam" id="PF22725">
    <property type="entry name" value="GFO_IDH_MocA_C3"/>
    <property type="match status" value="1"/>
</dbReference>
<dbReference type="EMBL" id="JANLCJ010000005">
    <property type="protein sequence ID" value="MCS5735008.1"/>
    <property type="molecule type" value="Genomic_DNA"/>
</dbReference>
<feature type="domain" description="GFO/IDH/MocA-like oxidoreductase" evidence="3">
    <location>
        <begin position="132"/>
        <end position="251"/>
    </location>
</feature>
<evidence type="ECO:0000313" key="5">
    <source>
        <dbReference type="Proteomes" id="UP001165586"/>
    </source>
</evidence>
<comment type="caution">
    <text evidence="4">The sequence shown here is derived from an EMBL/GenBank/DDBJ whole genome shotgun (WGS) entry which is preliminary data.</text>
</comment>
<proteinExistence type="predicted"/>
<protein>
    <submittedName>
        <fullName evidence="4">Gfo/Idh/MocA family oxidoreductase</fullName>
    </submittedName>
</protein>
<name>A0ABT2H532_9MICO</name>
<dbReference type="InterPro" id="IPR036291">
    <property type="entry name" value="NAD(P)-bd_dom_sf"/>
</dbReference>
<sequence>MSDLRLLQVGIGSWGSSWLDVVQKSEGFTLAGIVSQHFEATTEAAERTGATAYPTIEAALEVRDEFDAVLVVTPPENHAPVAIASLAAGLPVLIEKPLAPTLDDARRIIAASEASGAIAMVSQNYRFKRAPRTVQRLIAEGVIGEVQQVFVNFQKAPHFEGFRVEMEEPLIVDGMAHQLDQIRGVVGLEPTVLRARSWNPSWSEFAGNASVALDVECAGGARVLYTGSWASRGETTSWDGDWDIQGERGAIAWRNNQITITFTSLFDTVFLAGALENAGVMQVSLDVLDVEERLGVLAEFRRAIVSGRSPETDVRDNIGSLQLILATLESARHDGDPVTLQSAAALLAG</sequence>
<dbReference type="PANTHER" id="PTHR43708:SF8">
    <property type="entry name" value="OXIDOREDUCTASE"/>
    <property type="match status" value="1"/>
</dbReference>
<dbReference type="SUPFAM" id="SSF51735">
    <property type="entry name" value="NAD(P)-binding Rossmann-fold domains"/>
    <property type="match status" value="1"/>
</dbReference>
<dbReference type="RefSeq" id="WP_259539916.1">
    <property type="nucleotide sequence ID" value="NZ_JANLCJ010000005.1"/>
</dbReference>
<dbReference type="Proteomes" id="UP001165586">
    <property type="component" value="Unassembled WGS sequence"/>
</dbReference>
<evidence type="ECO:0000313" key="4">
    <source>
        <dbReference type="EMBL" id="MCS5735008.1"/>
    </source>
</evidence>
<dbReference type="InterPro" id="IPR051317">
    <property type="entry name" value="Gfo/Idh/MocA_oxidoreduct"/>
</dbReference>
<dbReference type="Pfam" id="PF01408">
    <property type="entry name" value="GFO_IDH_MocA"/>
    <property type="match status" value="1"/>
</dbReference>
<dbReference type="Gene3D" id="3.30.360.10">
    <property type="entry name" value="Dihydrodipicolinate Reductase, domain 2"/>
    <property type="match status" value="1"/>
</dbReference>